<dbReference type="EMBL" id="CP022098">
    <property type="protein sequence ID" value="ATB40018.1"/>
    <property type="molecule type" value="Genomic_DNA"/>
</dbReference>
<reference evidence="1 2" key="1">
    <citation type="submission" date="2017-06" db="EMBL/GenBank/DDBJ databases">
        <title>Sequencing and comparative analysis of myxobacterial genomes.</title>
        <authorList>
            <person name="Rupp O."/>
            <person name="Goesmann A."/>
            <person name="Sogaard-Andersen L."/>
        </authorList>
    </citation>
    <scope>NUCLEOTIDE SEQUENCE [LARGE SCALE GENOMIC DNA]</scope>
    <source>
        <strain evidence="1 2">DSM 52655</strain>
    </source>
</reference>
<evidence type="ECO:0000313" key="2">
    <source>
        <dbReference type="Proteomes" id="UP000217257"/>
    </source>
</evidence>
<organism evidence="1 2">
    <name type="scientific">Cystobacter fuscus</name>
    <dbReference type="NCBI Taxonomy" id="43"/>
    <lineage>
        <taxon>Bacteria</taxon>
        <taxon>Pseudomonadati</taxon>
        <taxon>Myxococcota</taxon>
        <taxon>Myxococcia</taxon>
        <taxon>Myxococcales</taxon>
        <taxon>Cystobacterineae</taxon>
        <taxon>Archangiaceae</taxon>
        <taxon>Cystobacter</taxon>
    </lineage>
</organism>
<sequence>MTTKPEKKFPRTEILDRLSERTRKVLELEEKNLENVTGGVERGNASIYGLPPPPDLR</sequence>
<accession>A0A250J8Y6</accession>
<dbReference type="RefSeq" id="WP_198316102.1">
    <property type="nucleotide sequence ID" value="NZ_CP022098.1"/>
</dbReference>
<evidence type="ECO:0000313" key="1">
    <source>
        <dbReference type="EMBL" id="ATB40018.1"/>
    </source>
</evidence>
<gene>
    <name evidence="1" type="ORF">CYFUS_005466</name>
</gene>
<dbReference type="KEGG" id="cfus:CYFUS_005466"/>
<protein>
    <submittedName>
        <fullName evidence="1">Uncharacterized protein</fullName>
    </submittedName>
</protein>
<dbReference type="AlphaFoldDB" id="A0A250J8Y6"/>
<name>A0A250J8Y6_9BACT</name>
<proteinExistence type="predicted"/>
<dbReference type="Proteomes" id="UP000217257">
    <property type="component" value="Chromosome"/>
</dbReference>